<evidence type="ECO:0000313" key="3">
    <source>
        <dbReference type="Proteomes" id="UP000294558"/>
    </source>
</evidence>
<dbReference type="EMBL" id="SOAU01000001">
    <property type="protein sequence ID" value="TDT15866.1"/>
    <property type="molecule type" value="Genomic_DNA"/>
</dbReference>
<dbReference type="PANTHER" id="PTHR11941">
    <property type="entry name" value="ENOYL-COA HYDRATASE-RELATED"/>
    <property type="match status" value="1"/>
</dbReference>
<dbReference type="PANTHER" id="PTHR11941:SF54">
    <property type="entry name" value="ENOYL-COA HYDRATASE, MITOCHONDRIAL"/>
    <property type="match status" value="1"/>
</dbReference>
<dbReference type="AlphaFoldDB" id="A0A4R7I009"/>
<dbReference type="OrthoDB" id="9777711at2"/>
<dbReference type="Gene3D" id="3.90.226.10">
    <property type="entry name" value="2-enoyl-CoA Hydratase, Chain A, domain 1"/>
    <property type="match status" value="1"/>
</dbReference>
<evidence type="ECO:0000313" key="2">
    <source>
        <dbReference type="EMBL" id="TDT15866.1"/>
    </source>
</evidence>
<evidence type="ECO:0000256" key="1">
    <source>
        <dbReference type="SAM" id="MobiDB-lite"/>
    </source>
</evidence>
<gene>
    <name evidence="2" type="ORF">BDK89_1445</name>
</gene>
<accession>A0A4R7I009</accession>
<dbReference type="GO" id="GO:0003824">
    <property type="term" value="F:catalytic activity"/>
    <property type="evidence" value="ECO:0007669"/>
    <property type="project" value="UniProtKB-ARBA"/>
</dbReference>
<dbReference type="Pfam" id="PF00378">
    <property type="entry name" value="ECH_1"/>
    <property type="match status" value="1"/>
</dbReference>
<dbReference type="Proteomes" id="UP000294558">
    <property type="component" value="Unassembled WGS sequence"/>
</dbReference>
<dbReference type="SUPFAM" id="SSF52096">
    <property type="entry name" value="ClpP/crotonase"/>
    <property type="match status" value="1"/>
</dbReference>
<dbReference type="InterPro" id="IPR029045">
    <property type="entry name" value="ClpP/crotonase-like_dom_sf"/>
</dbReference>
<proteinExistence type="predicted"/>
<keyword evidence="3" id="KW-1185">Reference proteome</keyword>
<feature type="region of interest" description="Disordered" evidence="1">
    <location>
        <begin position="228"/>
        <end position="255"/>
    </location>
</feature>
<dbReference type="GO" id="GO:0006635">
    <property type="term" value="P:fatty acid beta-oxidation"/>
    <property type="evidence" value="ECO:0007669"/>
    <property type="project" value="TreeGrafter"/>
</dbReference>
<dbReference type="CDD" id="cd06558">
    <property type="entry name" value="crotonase-like"/>
    <property type="match status" value="1"/>
</dbReference>
<protein>
    <submittedName>
        <fullName evidence="2">Enoyl-CoA hydratase/carnithine racemase</fullName>
    </submittedName>
</protein>
<dbReference type="InterPro" id="IPR001753">
    <property type="entry name" value="Enoyl-CoA_hydra/iso"/>
</dbReference>
<reference evidence="2 3" key="1">
    <citation type="submission" date="2019-03" db="EMBL/GenBank/DDBJ databases">
        <title>Sequencing the genomes of 1000 actinobacteria strains.</title>
        <authorList>
            <person name="Klenk H.-P."/>
        </authorList>
    </citation>
    <scope>NUCLEOTIDE SEQUENCE [LARGE SCALE GENOMIC DNA]</scope>
    <source>
        <strain evidence="2 3">DSM 18936</strain>
    </source>
</reference>
<comment type="caution">
    <text evidence="2">The sequence shown here is derived from an EMBL/GenBank/DDBJ whole genome shotgun (WGS) entry which is preliminary data.</text>
</comment>
<sequence length="255" mass="27122">MSSSDLDVRTDGHVGVLEIQRGPANYFDRELLVAISQAAAALEASGYRALVLCSEDRHFCAGANFSVTATGPQRDTQATALYAEALRLFEIRLPIVAAVQGSAIGGGLGLACAADFRVASSATRLQANFARLGFHHGFGLTATLPRIVGHQMTQDLLYSGRRIDGLEGASIGLVDRVADPGAERSVAEAWAHELAASAPLALQAMRATLRGPLVAEVEQALRREQTEQARLWQTSDSQEGIAASLERRPPVFTGE</sequence>
<name>A0A4R7I009_9ACTN</name>
<dbReference type="RefSeq" id="WP_133868284.1">
    <property type="nucleotide sequence ID" value="NZ_SOAU01000001.1"/>
</dbReference>
<organism evidence="2 3">
    <name type="scientific">Ilumatobacter fluminis</name>
    <dbReference type="NCBI Taxonomy" id="467091"/>
    <lineage>
        <taxon>Bacteria</taxon>
        <taxon>Bacillati</taxon>
        <taxon>Actinomycetota</taxon>
        <taxon>Acidimicrobiia</taxon>
        <taxon>Acidimicrobiales</taxon>
        <taxon>Ilumatobacteraceae</taxon>
        <taxon>Ilumatobacter</taxon>
    </lineage>
</organism>